<accession>N1PM44</accession>
<dbReference type="OMA" id="GHTCHDE"/>
<keyword evidence="2" id="KW-1185">Reference proteome</keyword>
<dbReference type="AlphaFoldDB" id="N1PM44"/>
<protein>
    <submittedName>
        <fullName evidence="1">Uncharacterized protein</fullName>
    </submittedName>
</protein>
<dbReference type="Proteomes" id="UP000016933">
    <property type="component" value="Unassembled WGS sequence"/>
</dbReference>
<name>N1PM44_DOTSN</name>
<dbReference type="STRING" id="675120.N1PM44"/>
<organism evidence="1 2">
    <name type="scientific">Dothistroma septosporum (strain NZE10 / CBS 128990)</name>
    <name type="common">Red band needle blight fungus</name>
    <name type="synonym">Mycosphaerella pini</name>
    <dbReference type="NCBI Taxonomy" id="675120"/>
    <lineage>
        <taxon>Eukaryota</taxon>
        <taxon>Fungi</taxon>
        <taxon>Dikarya</taxon>
        <taxon>Ascomycota</taxon>
        <taxon>Pezizomycotina</taxon>
        <taxon>Dothideomycetes</taxon>
        <taxon>Dothideomycetidae</taxon>
        <taxon>Mycosphaerellales</taxon>
        <taxon>Mycosphaerellaceae</taxon>
        <taxon>Dothistroma</taxon>
    </lineage>
</organism>
<gene>
    <name evidence="1" type="ORF">DOTSEDRAFT_24583</name>
</gene>
<proteinExistence type="predicted"/>
<dbReference type="HOGENOM" id="CLU_1219673_0_0_1"/>
<dbReference type="EMBL" id="KB446539">
    <property type="protein sequence ID" value="EME44562.1"/>
    <property type="molecule type" value="Genomic_DNA"/>
</dbReference>
<evidence type="ECO:0000313" key="1">
    <source>
        <dbReference type="EMBL" id="EME44562.1"/>
    </source>
</evidence>
<reference evidence="1 2" key="2">
    <citation type="journal article" date="2012" name="PLoS Pathog.">
        <title>Diverse lifestyles and strategies of plant pathogenesis encoded in the genomes of eighteen Dothideomycetes fungi.</title>
        <authorList>
            <person name="Ohm R.A."/>
            <person name="Feau N."/>
            <person name="Henrissat B."/>
            <person name="Schoch C.L."/>
            <person name="Horwitz B.A."/>
            <person name="Barry K.W."/>
            <person name="Condon B.J."/>
            <person name="Copeland A.C."/>
            <person name="Dhillon B."/>
            <person name="Glaser F."/>
            <person name="Hesse C.N."/>
            <person name="Kosti I."/>
            <person name="LaButti K."/>
            <person name="Lindquist E.A."/>
            <person name="Lucas S."/>
            <person name="Salamov A.A."/>
            <person name="Bradshaw R.E."/>
            <person name="Ciuffetti L."/>
            <person name="Hamelin R.C."/>
            <person name="Kema G.H.J."/>
            <person name="Lawrence C."/>
            <person name="Scott J.A."/>
            <person name="Spatafora J.W."/>
            <person name="Turgeon B.G."/>
            <person name="de Wit P.J.G.M."/>
            <person name="Zhong S."/>
            <person name="Goodwin S.B."/>
            <person name="Grigoriev I.V."/>
        </authorList>
    </citation>
    <scope>NUCLEOTIDE SEQUENCE [LARGE SCALE GENOMIC DNA]</scope>
    <source>
        <strain evidence="2">NZE10 / CBS 128990</strain>
    </source>
</reference>
<dbReference type="OrthoDB" id="10517060at2759"/>
<dbReference type="eggNOG" id="ENOG502RHJP">
    <property type="taxonomic scope" value="Eukaryota"/>
</dbReference>
<evidence type="ECO:0000313" key="2">
    <source>
        <dbReference type="Proteomes" id="UP000016933"/>
    </source>
</evidence>
<reference evidence="2" key="1">
    <citation type="journal article" date="2012" name="PLoS Genet.">
        <title>The genomes of the fungal plant pathogens Cladosporium fulvum and Dothistroma septosporum reveal adaptation to different hosts and lifestyles but also signatures of common ancestry.</title>
        <authorList>
            <person name="de Wit P.J.G.M."/>
            <person name="van der Burgt A."/>
            <person name="Oekmen B."/>
            <person name="Stergiopoulos I."/>
            <person name="Abd-Elsalam K.A."/>
            <person name="Aerts A.L."/>
            <person name="Bahkali A.H."/>
            <person name="Beenen H.G."/>
            <person name="Chettri P."/>
            <person name="Cox M.P."/>
            <person name="Datema E."/>
            <person name="de Vries R.P."/>
            <person name="Dhillon B."/>
            <person name="Ganley A.R."/>
            <person name="Griffiths S.A."/>
            <person name="Guo Y."/>
            <person name="Hamelin R.C."/>
            <person name="Henrissat B."/>
            <person name="Kabir M.S."/>
            <person name="Jashni M.K."/>
            <person name="Kema G."/>
            <person name="Klaubauf S."/>
            <person name="Lapidus A."/>
            <person name="Levasseur A."/>
            <person name="Lindquist E."/>
            <person name="Mehrabi R."/>
            <person name="Ohm R.A."/>
            <person name="Owen T.J."/>
            <person name="Salamov A."/>
            <person name="Schwelm A."/>
            <person name="Schijlen E."/>
            <person name="Sun H."/>
            <person name="van den Burg H.A."/>
            <person name="van Ham R.C.H.J."/>
            <person name="Zhang S."/>
            <person name="Goodwin S.B."/>
            <person name="Grigoriev I.V."/>
            <person name="Collemare J."/>
            <person name="Bradshaw R.E."/>
        </authorList>
    </citation>
    <scope>NUCLEOTIDE SEQUENCE [LARGE SCALE GENOMIC DNA]</scope>
    <source>
        <strain evidence="2">NZE10 / CBS 128990</strain>
    </source>
</reference>
<sequence>MLPLSNAAAVATVLSKIHADPGTIATRSRQMSFLKQVTSKHKFRYYSSIYGHTCHDEESLRSVLVAVMRRYGKAGEDIRLGKAPVDELLERGSEMLDDDYVKAVKKATEDVELELVGEGDGSAENSEIDQEMIDFIEAQTDSDDDYHPTIRARTRSAKKSRRVDDTRHDTGQALNTSYIDSWIEACSPSSSGSHYSTSDDIAHGVIFPSCSSATSAIVVAGSEKRRL</sequence>